<dbReference type="InterPro" id="IPR016069">
    <property type="entry name" value="Translin_C"/>
</dbReference>
<keyword evidence="7" id="KW-1185">Reference proteome</keyword>
<dbReference type="CDD" id="cd14820">
    <property type="entry name" value="TRAX"/>
    <property type="match status" value="1"/>
</dbReference>
<evidence type="ECO:0000313" key="6">
    <source>
        <dbReference type="EMBL" id="KAG2186086.1"/>
    </source>
</evidence>
<keyword evidence="4" id="KW-0963">Cytoplasm</keyword>
<protein>
    <recommendedName>
        <fullName evidence="8">Translin</fullName>
    </recommendedName>
</protein>
<comment type="caution">
    <text evidence="6">The sequence shown here is derived from an EMBL/GenBank/DDBJ whole genome shotgun (WGS) entry which is preliminary data.</text>
</comment>
<reference evidence="6" key="1">
    <citation type="submission" date="2020-12" db="EMBL/GenBank/DDBJ databases">
        <title>Metabolic potential, ecology and presence of endohyphal bacteria is reflected in genomic diversity of Mucoromycotina.</title>
        <authorList>
            <person name="Muszewska A."/>
            <person name="Okrasinska A."/>
            <person name="Steczkiewicz K."/>
            <person name="Drgas O."/>
            <person name="Orlowska M."/>
            <person name="Perlinska-Lenart U."/>
            <person name="Aleksandrzak-Piekarczyk T."/>
            <person name="Szatraj K."/>
            <person name="Zielenkiewicz U."/>
            <person name="Pilsyk S."/>
            <person name="Malc E."/>
            <person name="Mieczkowski P."/>
            <person name="Kruszewska J.S."/>
            <person name="Biernat P."/>
            <person name="Pawlowska J."/>
        </authorList>
    </citation>
    <scope>NUCLEOTIDE SEQUENCE</scope>
    <source>
        <strain evidence="6">WA0000067209</strain>
    </source>
</reference>
<dbReference type="InterPro" id="IPR002848">
    <property type="entry name" value="Translin_fam"/>
</dbReference>
<dbReference type="Gene3D" id="1.20.58.190">
    <property type="entry name" value="Translin, domain 1"/>
    <property type="match status" value="2"/>
</dbReference>
<comment type="subcellular location">
    <subcellularLocation>
        <location evidence="2">Cytoplasm</location>
    </subcellularLocation>
    <subcellularLocation>
        <location evidence="1">Nucleus</location>
    </subcellularLocation>
</comment>
<evidence type="ECO:0000256" key="2">
    <source>
        <dbReference type="ARBA" id="ARBA00004496"/>
    </source>
</evidence>
<dbReference type="AlphaFoldDB" id="A0A8H7Q5B2"/>
<accession>A0A8H7Q5B2</accession>
<evidence type="ECO:0000256" key="1">
    <source>
        <dbReference type="ARBA" id="ARBA00004123"/>
    </source>
</evidence>
<evidence type="ECO:0000313" key="7">
    <source>
        <dbReference type="Proteomes" id="UP000654370"/>
    </source>
</evidence>
<keyword evidence="5" id="KW-0539">Nucleus</keyword>
<gene>
    <name evidence="6" type="ORF">INT43_002524</name>
</gene>
<dbReference type="Proteomes" id="UP000654370">
    <property type="component" value="Unassembled WGS sequence"/>
</dbReference>
<evidence type="ECO:0008006" key="8">
    <source>
        <dbReference type="Google" id="ProtNLM"/>
    </source>
</evidence>
<dbReference type="InterPro" id="IPR016068">
    <property type="entry name" value="Translin_N"/>
</dbReference>
<dbReference type="PANTHER" id="PTHR10741">
    <property type="entry name" value="TRANSLIN AND TRANSLIN ASSOCIATED PROTEIN X"/>
    <property type="match status" value="1"/>
</dbReference>
<evidence type="ECO:0000256" key="5">
    <source>
        <dbReference type="ARBA" id="ARBA00023242"/>
    </source>
</evidence>
<sequence length="218" mass="24354">MSNENTSMSQLFDTFQKSLDAHHDKRERLIKSVRTTLGGKDMEDAIAKQQDILALIRKVSNELNGPDYYRYIKSVSPGLEEFIEAAAFLEFIKNGSLLTPDKLQTQFAVAEIAETFFITDSDYLNGIGDLTGELMRYAINKIGAGEPESAILVCHFMQQIHEEFEVINAISPSAVSKKLQVMKASLTKVEQACYSCQIRKVEQSANSILPQKRVALSP</sequence>
<name>A0A8H7Q5B2_MORIS</name>
<evidence type="ECO:0000256" key="4">
    <source>
        <dbReference type="ARBA" id="ARBA00022490"/>
    </source>
</evidence>
<dbReference type="GO" id="GO:0005634">
    <property type="term" value="C:nucleus"/>
    <property type="evidence" value="ECO:0007669"/>
    <property type="project" value="UniProtKB-SubCell"/>
</dbReference>
<proteinExistence type="inferred from homology"/>
<dbReference type="GO" id="GO:0043565">
    <property type="term" value="F:sequence-specific DNA binding"/>
    <property type="evidence" value="ECO:0007669"/>
    <property type="project" value="InterPro"/>
</dbReference>
<dbReference type="SUPFAM" id="SSF74784">
    <property type="entry name" value="Translin"/>
    <property type="match status" value="1"/>
</dbReference>
<dbReference type="Pfam" id="PF01997">
    <property type="entry name" value="Translin"/>
    <property type="match status" value="1"/>
</dbReference>
<evidence type="ECO:0000256" key="3">
    <source>
        <dbReference type="ARBA" id="ARBA00005902"/>
    </source>
</evidence>
<dbReference type="FunFam" id="1.20.58.200:FF:000001">
    <property type="entry name" value="Translin-associated factor X"/>
    <property type="match status" value="1"/>
</dbReference>
<dbReference type="GO" id="GO:0005737">
    <property type="term" value="C:cytoplasm"/>
    <property type="evidence" value="ECO:0007669"/>
    <property type="project" value="UniProtKB-SubCell"/>
</dbReference>
<dbReference type="Gene3D" id="1.20.58.200">
    <property type="entry name" value="Translin, domain 2"/>
    <property type="match status" value="1"/>
</dbReference>
<dbReference type="OrthoDB" id="31005at2759"/>
<organism evidence="6 7">
    <name type="scientific">Mortierella isabellina</name>
    <name type="common">Filamentous fungus</name>
    <name type="synonym">Umbelopsis isabellina</name>
    <dbReference type="NCBI Taxonomy" id="91625"/>
    <lineage>
        <taxon>Eukaryota</taxon>
        <taxon>Fungi</taxon>
        <taxon>Fungi incertae sedis</taxon>
        <taxon>Mucoromycota</taxon>
        <taxon>Mucoromycotina</taxon>
        <taxon>Umbelopsidomycetes</taxon>
        <taxon>Umbelopsidales</taxon>
        <taxon>Umbelopsidaceae</taxon>
        <taxon>Umbelopsis</taxon>
    </lineage>
</organism>
<dbReference type="EMBL" id="JAEPQZ010000001">
    <property type="protein sequence ID" value="KAG2186086.1"/>
    <property type="molecule type" value="Genomic_DNA"/>
</dbReference>
<comment type="similarity">
    <text evidence="3">Belongs to the translin family.</text>
</comment>
<dbReference type="InterPro" id="IPR036081">
    <property type="entry name" value="Translin_sf"/>
</dbReference>